<proteinExistence type="predicted"/>
<name>A0A8D8TPK5_9HEMI</name>
<protein>
    <submittedName>
        <fullName evidence="2">Uncharacterized protein</fullName>
    </submittedName>
</protein>
<dbReference type="AlphaFoldDB" id="A0A8D8TPK5"/>
<dbReference type="EMBL" id="HBUF01304322">
    <property type="protein sequence ID" value="CAG6691719.1"/>
    <property type="molecule type" value="Transcribed_RNA"/>
</dbReference>
<dbReference type="EMBL" id="HBUF01644343">
    <property type="protein sequence ID" value="CAG6785567.1"/>
    <property type="molecule type" value="Transcribed_RNA"/>
</dbReference>
<evidence type="ECO:0000256" key="1">
    <source>
        <dbReference type="SAM" id="MobiDB-lite"/>
    </source>
</evidence>
<dbReference type="EMBL" id="HBUF01353924">
    <property type="protein sequence ID" value="CAG6716084.1"/>
    <property type="molecule type" value="Transcribed_RNA"/>
</dbReference>
<organism evidence="2">
    <name type="scientific">Cacopsylla melanoneura</name>
    <dbReference type="NCBI Taxonomy" id="428564"/>
    <lineage>
        <taxon>Eukaryota</taxon>
        <taxon>Metazoa</taxon>
        <taxon>Ecdysozoa</taxon>
        <taxon>Arthropoda</taxon>
        <taxon>Hexapoda</taxon>
        <taxon>Insecta</taxon>
        <taxon>Pterygota</taxon>
        <taxon>Neoptera</taxon>
        <taxon>Paraneoptera</taxon>
        <taxon>Hemiptera</taxon>
        <taxon>Sternorrhyncha</taxon>
        <taxon>Psylloidea</taxon>
        <taxon>Psyllidae</taxon>
        <taxon>Psyllinae</taxon>
        <taxon>Cacopsylla</taxon>
    </lineage>
</organism>
<accession>A0A8D8TPK5</accession>
<reference evidence="2" key="1">
    <citation type="submission" date="2021-05" db="EMBL/GenBank/DDBJ databases">
        <authorList>
            <person name="Alioto T."/>
            <person name="Alioto T."/>
            <person name="Gomez Garrido J."/>
        </authorList>
    </citation>
    <scope>NUCLEOTIDE SEQUENCE</scope>
</reference>
<feature type="compositionally biased region" description="Basic residues" evidence="1">
    <location>
        <begin position="83"/>
        <end position="99"/>
    </location>
</feature>
<dbReference type="EMBL" id="HBUF01140541">
    <property type="protein sequence ID" value="CAG6646191.1"/>
    <property type="molecule type" value="Transcribed_RNA"/>
</dbReference>
<sequence length="99" mass="11605">MWNGNSPDCMPLSQAVRKAMRVTSVMNHLIVNSPRKIYFLENGRRRKTEAMQLWMEKVLQMKRLMSEVPPSPKSPNHSNFLPKAKKRKRKAKKKKSKVN</sequence>
<feature type="region of interest" description="Disordered" evidence="1">
    <location>
        <begin position="65"/>
        <end position="99"/>
    </location>
</feature>
<evidence type="ECO:0000313" key="2">
    <source>
        <dbReference type="EMBL" id="CAG6691719.1"/>
    </source>
</evidence>